<feature type="region of interest" description="Disordered" evidence="1">
    <location>
        <begin position="83"/>
        <end position="121"/>
    </location>
</feature>
<feature type="compositionally biased region" description="Basic and acidic residues" evidence="1">
    <location>
        <begin position="111"/>
        <end position="121"/>
    </location>
</feature>
<accession>A0A1F7J467</accession>
<feature type="compositionally biased region" description="Basic and acidic residues" evidence="1">
    <location>
        <begin position="90"/>
        <end position="99"/>
    </location>
</feature>
<organism evidence="2 3">
    <name type="scientific">Candidatus Roizmanbacteria bacterium RIFCSPLOWO2_01_FULL_40_42</name>
    <dbReference type="NCBI Taxonomy" id="1802066"/>
    <lineage>
        <taxon>Bacteria</taxon>
        <taxon>Candidatus Roizmaniibacteriota</taxon>
    </lineage>
</organism>
<dbReference type="AlphaFoldDB" id="A0A1F7J467"/>
<proteinExistence type="predicted"/>
<sequence>MSIELQFSDRGKPIVQIELAKGDSEVFESRDGQRVYMEVSIGETMRVHEGWPPDPDKAPHFRYYQGPEINEFVEEKGIQRKNLFTAKPHWNGDPEEFRRISARRKSSSKTKLSDFFKNKSS</sequence>
<name>A0A1F7J467_9BACT</name>
<gene>
    <name evidence="2" type="ORF">A3B50_04565</name>
</gene>
<dbReference type="Proteomes" id="UP000178558">
    <property type="component" value="Unassembled WGS sequence"/>
</dbReference>
<evidence type="ECO:0000313" key="2">
    <source>
        <dbReference type="EMBL" id="OGK50396.1"/>
    </source>
</evidence>
<evidence type="ECO:0000313" key="3">
    <source>
        <dbReference type="Proteomes" id="UP000178558"/>
    </source>
</evidence>
<dbReference type="EMBL" id="MGAQ01000017">
    <property type="protein sequence ID" value="OGK50396.1"/>
    <property type="molecule type" value="Genomic_DNA"/>
</dbReference>
<protein>
    <submittedName>
        <fullName evidence="2">Uncharacterized protein</fullName>
    </submittedName>
</protein>
<comment type="caution">
    <text evidence="2">The sequence shown here is derived from an EMBL/GenBank/DDBJ whole genome shotgun (WGS) entry which is preliminary data.</text>
</comment>
<evidence type="ECO:0000256" key="1">
    <source>
        <dbReference type="SAM" id="MobiDB-lite"/>
    </source>
</evidence>
<reference evidence="2 3" key="1">
    <citation type="journal article" date="2016" name="Nat. Commun.">
        <title>Thousands of microbial genomes shed light on interconnected biogeochemical processes in an aquifer system.</title>
        <authorList>
            <person name="Anantharaman K."/>
            <person name="Brown C.T."/>
            <person name="Hug L.A."/>
            <person name="Sharon I."/>
            <person name="Castelle C.J."/>
            <person name="Probst A.J."/>
            <person name="Thomas B.C."/>
            <person name="Singh A."/>
            <person name="Wilkins M.J."/>
            <person name="Karaoz U."/>
            <person name="Brodie E.L."/>
            <person name="Williams K.H."/>
            <person name="Hubbard S.S."/>
            <person name="Banfield J.F."/>
        </authorList>
    </citation>
    <scope>NUCLEOTIDE SEQUENCE [LARGE SCALE GENOMIC DNA]</scope>
</reference>